<dbReference type="InterPro" id="IPR036397">
    <property type="entry name" value="RNaseH_sf"/>
</dbReference>
<sequence length="441" mass="50136">MVWRVGDGSQIKFWTDNWVPNIGRLSQQTLQVINEVDLNISLTDVLSVSGGWDVTRLKEWLPDDVISKIMSLVPPSPWRSEDYIAWAPSSDGSFSLKTAYHAIQNDQVSHDRVFKLAWSWKGPERIKSFIWLVAHDAILTNIERKRRHLTHNDQCPRCHINEETSLHVLRDCSFASLVWQFLQPKDQVKEFYSLGRHDWLIHNLSKTNEWPCTFGVAISSLWYFRNKFIFEGIITNPAAVAESIKVRSSEIKRALHNLIIPKQVTNSTGCFVRWYPPPESIIKINVDGSYFSINNNAACGGVVRNHLGRFLKAFTCNIGNCSIMHAELWGVIKGLQLAITHNWNHVIMESDSLDATNFIKHGCPTLHSCASLVEEIRILSSRIQQVHWNHILREANSVADILAKKGQSMPLGLHIIEDSIPDIFNALSSDCMGSLRLRGTL</sequence>
<gene>
    <name evidence="3" type="ORF">Ahy_A04g018459</name>
</gene>
<dbReference type="GO" id="GO:0003676">
    <property type="term" value="F:nucleic acid binding"/>
    <property type="evidence" value="ECO:0007669"/>
    <property type="project" value="InterPro"/>
</dbReference>
<keyword evidence="4" id="KW-1185">Reference proteome</keyword>
<evidence type="ECO:0000259" key="2">
    <source>
        <dbReference type="Pfam" id="PF13966"/>
    </source>
</evidence>
<protein>
    <submittedName>
        <fullName evidence="3">Uncharacterized protein</fullName>
    </submittedName>
</protein>
<reference evidence="3 4" key="1">
    <citation type="submission" date="2019-01" db="EMBL/GenBank/DDBJ databases">
        <title>Sequencing of cultivated peanut Arachis hypogaea provides insights into genome evolution and oil improvement.</title>
        <authorList>
            <person name="Chen X."/>
        </authorList>
    </citation>
    <scope>NUCLEOTIDE SEQUENCE [LARGE SCALE GENOMIC DNA]</scope>
    <source>
        <strain evidence="4">cv. Fuhuasheng</strain>
        <tissue evidence="3">Leaves</tissue>
    </source>
</reference>
<comment type="caution">
    <text evidence="3">The sequence shown here is derived from an EMBL/GenBank/DDBJ whole genome shotgun (WGS) entry which is preliminary data.</text>
</comment>
<dbReference type="Pfam" id="PF13456">
    <property type="entry name" value="RVT_3"/>
    <property type="match status" value="1"/>
</dbReference>
<dbReference type="AlphaFoldDB" id="A0A445DDQ6"/>
<dbReference type="EMBL" id="SDMP01000004">
    <property type="protein sequence ID" value="RYR61302.1"/>
    <property type="molecule type" value="Genomic_DNA"/>
</dbReference>
<dbReference type="PANTHER" id="PTHR47723:SF19">
    <property type="entry name" value="POLYNUCLEOTIDYL TRANSFERASE, RIBONUCLEASE H-LIKE SUPERFAMILY PROTEIN"/>
    <property type="match status" value="1"/>
</dbReference>
<proteinExistence type="predicted"/>
<feature type="domain" description="Reverse transcriptase zinc-binding" evidence="2">
    <location>
        <begin position="94"/>
        <end position="179"/>
    </location>
</feature>
<dbReference type="SUPFAM" id="SSF53098">
    <property type="entry name" value="Ribonuclease H-like"/>
    <property type="match status" value="1"/>
</dbReference>
<name>A0A445DDQ6_ARAHY</name>
<dbReference type="InterPro" id="IPR026960">
    <property type="entry name" value="RVT-Znf"/>
</dbReference>
<accession>A0A445DDQ6</accession>
<dbReference type="InterPro" id="IPR002156">
    <property type="entry name" value="RNaseH_domain"/>
</dbReference>
<feature type="domain" description="RNase H type-1" evidence="1">
    <location>
        <begin position="285"/>
        <end position="405"/>
    </location>
</feature>
<dbReference type="Pfam" id="PF13966">
    <property type="entry name" value="zf-RVT"/>
    <property type="match status" value="1"/>
</dbReference>
<organism evidence="3 4">
    <name type="scientific">Arachis hypogaea</name>
    <name type="common">Peanut</name>
    <dbReference type="NCBI Taxonomy" id="3818"/>
    <lineage>
        <taxon>Eukaryota</taxon>
        <taxon>Viridiplantae</taxon>
        <taxon>Streptophyta</taxon>
        <taxon>Embryophyta</taxon>
        <taxon>Tracheophyta</taxon>
        <taxon>Spermatophyta</taxon>
        <taxon>Magnoliopsida</taxon>
        <taxon>eudicotyledons</taxon>
        <taxon>Gunneridae</taxon>
        <taxon>Pentapetalae</taxon>
        <taxon>rosids</taxon>
        <taxon>fabids</taxon>
        <taxon>Fabales</taxon>
        <taxon>Fabaceae</taxon>
        <taxon>Papilionoideae</taxon>
        <taxon>50 kb inversion clade</taxon>
        <taxon>dalbergioids sensu lato</taxon>
        <taxon>Dalbergieae</taxon>
        <taxon>Pterocarpus clade</taxon>
        <taxon>Arachis</taxon>
    </lineage>
</organism>
<dbReference type="Proteomes" id="UP000289738">
    <property type="component" value="Chromosome A04"/>
</dbReference>
<dbReference type="CDD" id="cd06222">
    <property type="entry name" value="RNase_H_like"/>
    <property type="match status" value="1"/>
</dbReference>
<dbReference type="InterPro" id="IPR012337">
    <property type="entry name" value="RNaseH-like_sf"/>
</dbReference>
<dbReference type="PANTHER" id="PTHR47723">
    <property type="entry name" value="OS05G0353850 PROTEIN"/>
    <property type="match status" value="1"/>
</dbReference>
<evidence type="ECO:0000259" key="1">
    <source>
        <dbReference type="Pfam" id="PF13456"/>
    </source>
</evidence>
<dbReference type="InterPro" id="IPR044730">
    <property type="entry name" value="RNase_H-like_dom_plant"/>
</dbReference>
<dbReference type="InterPro" id="IPR053151">
    <property type="entry name" value="RNase_H-like"/>
</dbReference>
<dbReference type="GO" id="GO:0004523">
    <property type="term" value="F:RNA-DNA hybrid ribonuclease activity"/>
    <property type="evidence" value="ECO:0007669"/>
    <property type="project" value="InterPro"/>
</dbReference>
<evidence type="ECO:0000313" key="4">
    <source>
        <dbReference type="Proteomes" id="UP000289738"/>
    </source>
</evidence>
<dbReference type="Gene3D" id="3.30.420.10">
    <property type="entry name" value="Ribonuclease H-like superfamily/Ribonuclease H"/>
    <property type="match status" value="1"/>
</dbReference>
<evidence type="ECO:0000313" key="3">
    <source>
        <dbReference type="EMBL" id="RYR61302.1"/>
    </source>
</evidence>